<dbReference type="GO" id="GO:0006950">
    <property type="term" value="P:response to stress"/>
    <property type="evidence" value="ECO:0007669"/>
    <property type="project" value="TreeGrafter"/>
</dbReference>
<dbReference type="InterPro" id="IPR036390">
    <property type="entry name" value="WH_DNA-bd_sf"/>
</dbReference>
<dbReference type="PANTHER" id="PTHR33164">
    <property type="entry name" value="TRANSCRIPTIONAL REGULATOR, MARR FAMILY"/>
    <property type="match status" value="1"/>
</dbReference>
<sequence length="220" mass="24339">MMPDKREEIARLLMETFAHSRQCFKGTGGGEAMRRPGELMVLHVIHSRDDGRGVTVSEIGGWLRVTSPTVTQHINRLEEQGLAERFADSSDRRVVRIRLTDQGRQYVERMNQSRLEMFAGLADYLGEEECLHLIRTMRKVNAYLSERQRAFWRQYEAAAGREPNRPVQETPDRAGASVQAGEPAPDLSSASGPASANDAPSGTGTTDRSVPGQTAEEGGN</sequence>
<feature type="region of interest" description="Disordered" evidence="2">
    <location>
        <begin position="159"/>
        <end position="220"/>
    </location>
</feature>
<name>L0EG53_THECK</name>
<gene>
    <name evidence="4" type="ordered locus">Theco_2013</name>
</gene>
<dbReference type="STRING" id="717605.Theco_2013"/>
<dbReference type="GO" id="GO:0003677">
    <property type="term" value="F:DNA binding"/>
    <property type="evidence" value="ECO:0007669"/>
    <property type="project" value="UniProtKB-KW"/>
</dbReference>
<protein>
    <submittedName>
        <fullName evidence="4">Transcriptional regulator</fullName>
    </submittedName>
</protein>
<dbReference type="HOGENOM" id="CLU_1255451_0_0_9"/>
<dbReference type="InterPro" id="IPR000835">
    <property type="entry name" value="HTH_MarR-typ"/>
</dbReference>
<dbReference type="EMBL" id="CP003255">
    <property type="protein sequence ID" value="AGA58135.1"/>
    <property type="molecule type" value="Genomic_DNA"/>
</dbReference>
<dbReference type="PRINTS" id="PR00598">
    <property type="entry name" value="HTHMARR"/>
</dbReference>
<dbReference type="PROSITE" id="PS50995">
    <property type="entry name" value="HTH_MARR_2"/>
    <property type="match status" value="1"/>
</dbReference>
<dbReference type="InterPro" id="IPR039422">
    <property type="entry name" value="MarR/SlyA-like"/>
</dbReference>
<dbReference type="GO" id="GO:0003700">
    <property type="term" value="F:DNA-binding transcription factor activity"/>
    <property type="evidence" value="ECO:0007669"/>
    <property type="project" value="InterPro"/>
</dbReference>
<accession>L0EG53</accession>
<dbReference type="Gene3D" id="1.10.10.10">
    <property type="entry name" value="Winged helix-like DNA-binding domain superfamily/Winged helix DNA-binding domain"/>
    <property type="match status" value="1"/>
</dbReference>
<dbReference type="Pfam" id="PF12802">
    <property type="entry name" value="MarR_2"/>
    <property type="match status" value="1"/>
</dbReference>
<dbReference type="AlphaFoldDB" id="L0EG53"/>
<dbReference type="SMART" id="SM00347">
    <property type="entry name" value="HTH_MARR"/>
    <property type="match status" value="1"/>
</dbReference>
<evidence type="ECO:0000256" key="1">
    <source>
        <dbReference type="ARBA" id="ARBA00023125"/>
    </source>
</evidence>
<organism evidence="4 5">
    <name type="scientific">Thermobacillus composti (strain DSM 18247 / JCM 13945 / KWC4)</name>
    <dbReference type="NCBI Taxonomy" id="717605"/>
    <lineage>
        <taxon>Bacteria</taxon>
        <taxon>Bacillati</taxon>
        <taxon>Bacillota</taxon>
        <taxon>Bacilli</taxon>
        <taxon>Bacillales</taxon>
        <taxon>Paenibacillaceae</taxon>
        <taxon>Thermobacillus</taxon>
    </lineage>
</organism>
<feature type="domain" description="HTH marR-type" evidence="3">
    <location>
        <begin position="6"/>
        <end position="142"/>
    </location>
</feature>
<dbReference type="InterPro" id="IPR011991">
    <property type="entry name" value="ArsR-like_HTH"/>
</dbReference>
<evidence type="ECO:0000313" key="4">
    <source>
        <dbReference type="EMBL" id="AGA58135.1"/>
    </source>
</evidence>
<reference evidence="5" key="1">
    <citation type="submission" date="2012-01" db="EMBL/GenBank/DDBJ databases">
        <title>Complete sequence of chromosome of Thermobacillus composti KWC4.</title>
        <authorList>
            <person name="Lucas S."/>
            <person name="Han J."/>
            <person name="Lapidus A."/>
            <person name="Cheng J.-F."/>
            <person name="Goodwin L."/>
            <person name="Pitluck S."/>
            <person name="Peters L."/>
            <person name="Ovchinnikova G."/>
            <person name="Teshima H."/>
            <person name="Detter J.C."/>
            <person name="Han C."/>
            <person name="Tapia R."/>
            <person name="Land M."/>
            <person name="Hauser L."/>
            <person name="Kyrpides N."/>
            <person name="Ivanova N."/>
            <person name="Pagani I."/>
            <person name="Anderson I."/>
            <person name="Woyke T."/>
        </authorList>
    </citation>
    <scope>NUCLEOTIDE SEQUENCE [LARGE SCALE GENOMIC DNA]</scope>
    <source>
        <strain evidence="5">DSM 18247 / JCM 13945 / KWC4</strain>
    </source>
</reference>
<dbReference type="KEGG" id="tco:Theco_2013"/>
<dbReference type="SUPFAM" id="SSF46785">
    <property type="entry name" value="Winged helix' DNA-binding domain"/>
    <property type="match status" value="1"/>
</dbReference>
<dbReference type="InterPro" id="IPR036388">
    <property type="entry name" value="WH-like_DNA-bd_sf"/>
</dbReference>
<dbReference type="eggNOG" id="COG1846">
    <property type="taxonomic scope" value="Bacteria"/>
</dbReference>
<dbReference type="PANTHER" id="PTHR33164:SF43">
    <property type="entry name" value="HTH-TYPE TRANSCRIPTIONAL REPRESSOR YETL"/>
    <property type="match status" value="1"/>
</dbReference>
<proteinExistence type="predicted"/>
<feature type="compositionally biased region" description="Polar residues" evidence="2">
    <location>
        <begin position="188"/>
        <end position="212"/>
    </location>
</feature>
<evidence type="ECO:0000313" key="5">
    <source>
        <dbReference type="Proteomes" id="UP000010795"/>
    </source>
</evidence>
<keyword evidence="1" id="KW-0238">DNA-binding</keyword>
<keyword evidence="5" id="KW-1185">Reference proteome</keyword>
<dbReference type="CDD" id="cd00090">
    <property type="entry name" value="HTH_ARSR"/>
    <property type="match status" value="1"/>
</dbReference>
<dbReference type="Proteomes" id="UP000010795">
    <property type="component" value="Chromosome"/>
</dbReference>
<evidence type="ECO:0000256" key="2">
    <source>
        <dbReference type="SAM" id="MobiDB-lite"/>
    </source>
</evidence>
<dbReference type="RefSeq" id="WP_015254880.1">
    <property type="nucleotide sequence ID" value="NC_019897.1"/>
</dbReference>
<evidence type="ECO:0000259" key="3">
    <source>
        <dbReference type="PROSITE" id="PS50995"/>
    </source>
</evidence>